<evidence type="ECO:0000313" key="1">
    <source>
        <dbReference type="Ensembl" id="ENSCINP00000032571.1"/>
    </source>
</evidence>
<dbReference type="Ensembl" id="ENSCINT00000033577.1">
    <property type="protein sequence ID" value="ENSCINP00000032571.1"/>
    <property type="gene ID" value="ENSCING00000021479.1"/>
</dbReference>
<protein>
    <submittedName>
        <fullName evidence="1">Uncharacterized protein</fullName>
    </submittedName>
</protein>
<reference evidence="1" key="3">
    <citation type="submission" date="2025-08" db="UniProtKB">
        <authorList>
            <consortium name="Ensembl"/>
        </authorList>
    </citation>
    <scope>IDENTIFICATION</scope>
</reference>
<proteinExistence type="predicted"/>
<dbReference type="HOGENOM" id="CLU_3410566_0_0_1"/>
<keyword evidence="2" id="KW-1185">Reference proteome</keyword>
<accession>H2XSD7</accession>
<name>H2XSD7_CIOIN</name>
<reference evidence="1" key="4">
    <citation type="submission" date="2025-09" db="UniProtKB">
        <authorList>
            <consortium name="Ensembl"/>
        </authorList>
    </citation>
    <scope>IDENTIFICATION</scope>
</reference>
<dbReference type="AlphaFoldDB" id="H2XSD7"/>
<dbReference type="Proteomes" id="UP000008144">
    <property type="component" value="Chromosome 14"/>
</dbReference>
<organism evidence="1 2">
    <name type="scientific">Ciona intestinalis</name>
    <name type="common">Transparent sea squirt</name>
    <name type="synonym">Ascidia intestinalis</name>
    <dbReference type="NCBI Taxonomy" id="7719"/>
    <lineage>
        <taxon>Eukaryota</taxon>
        <taxon>Metazoa</taxon>
        <taxon>Chordata</taxon>
        <taxon>Tunicata</taxon>
        <taxon>Ascidiacea</taxon>
        <taxon>Phlebobranchia</taxon>
        <taxon>Cionidae</taxon>
        <taxon>Ciona</taxon>
    </lineage>
</organism>
<reference evidence="2" key="1">
    <citation type="journal article" date="2002" name="Science">
        <title>The draft genome of Ciona intestinalis: insights into chordate and vertebrate origins.</title>
        <authorList>
            <person name="Dehal P."/>
            <person name="Satou Y."/>
            <person name="Campbell R.K."/>
            <person name="Chapman J."/>
            <person name="Degnan B."/>
            <person name="De Tomaso A."/>
            <person name="Davidson B."/>
            <person name="Di Gregorio A."/>
            <person name="Gelpke M."/>
            <person name="Goodstein D.M."/>
            <person name="Harafuji N."/>
            <person name="Hastings K.E."/>
            <person name="Ho I."/>
            <person name="Hotta K."/>
            <person name="Huang W."/>
            <person name="Kawashima T."/>
            <person name="Lemaire P."/>
            <person name="Martinez D."/>
            <person name="Meinertzhagen I.A."/>
            <person name="Necula S."/>
            <person name="Nonaka M."/>
            <person name="Putnam N."/>
            <person name="Rash S."/>
            <person name="Saiga H."/>
            <person name="Satake M."/>
            <person name="Terry A."/>
            <person name="Yamada L."/>
            <person name="Wang H.G."/>
            <person name="Awazu S."/>
            <person name="Azumi K."/>
            <person name="Boore J."/>
            <person name="Branno M."/>
            <person name="Chin-Bow S."/>
            <person name="DeSantis R."/>
            <person name="Doyle S."/>
            <person name="Francino P."/>
            <person name="Keys D.N."/>
            <person name="Haga S."/>
            <person name="Hayashi H."/>
            <person name="Hino K."/>
            <person name="Imai K.S."/>
            <person name="Inaba K."/>
            <person name="Kano S."/>
            <person name="Kobayashi K."/>
            <person name="Kobayashi M."/>
            <person name="Lee B.I."/>
            <person name="Makabe K.W."/>
            <person name="Manohar C."/>
            <person name="Matassi G."/>
            <person name="Medina M."/>
            <person name="Mochizuki Y."/>
            <person name="Mount S."/>
            <person name="Morishita T."/>
            <person name="Miura S."/>
            <person name="Nakayama A."/>
            <person name="Nishizaka S."/>
            <person name="Nomoto H."/>
            <person name="Ohta F."/>
            <person name="Oishi K."/>
            <person name="Rigoutsos I."/>
            <person name="Sano M."/>
            <person name="Sasaki A."/>
            <person name="Sasakura Y."/>
            <person name="Shoguchi E."/>
            <person name="Shin-i T."/>
            <person name="Spagnuolo A."/>
            <person name="Stainier D."/>
            <person name="Suzuki M.M."/>
            <person name="Tassy O."/>
            <person name="Takatori N."/>
            <person name="Tokuoka M."/>
            <person name="Yagi K."/>
            <person name="Yoshizaki F."/>
            <person name="Wada S."/>
            <person name="Zhang C."/>
            <person name="Hyatt P.D."/>
            <person name="Larimer F."/>
            <person name="Detter C."/>
            <person name="Doggett N."/>
            <person name="Glavina T."/>
            <person name="Hawkins T."/>
            <person name="Richardson P."/>
            <person name="Lucas S."/>
            <person name="Kohara Y."/>
            <person name="Levine M."/>
            <person name="Satoh N."/>
            <person name="Rokhsar D.S."/>
        </authorList>
    </citation>
    <scope>NUCLEOTIDE SEQUENCE [LARGE SCALE GENOMIC DNA]</scope>
</reference>
<reference evidence="1" key="2">
    <citation type="journal article" date="2008" name="Genome Biol.">
        <title>Improved genome assembly and evidence-based global gene model set for the chordate Ciona intestinalis: new insight into intron and operon populations.</title>
        <authorList>
            <person name="Satou Y."/>
            <person name="Mineta K."/>
            <person name="Ogasawara M."/>
            <person name="Sasakura Y."/>
            <person name="Shoguchi E."/>
            <person name="Ueno K."/>
            <person name="Yamada L."/>
            <person name="Matsumoto J."/>
            <person name="Wasserscheid J."/>
            <person name="Dewar K."/>
            <person name="Wiley G.B."/>
            <person name="Macmil S.L."/>
            <person name="Roe B.A."/>
            <person name="Zeller R.W."/>
            <person name="Hastings K.E."/>
            <person name="Lemaire P."/>
            <person name="Lindquist E."/>
            <person name="Endo T."/>
            <person name="Hotta K."/>
            <person name="Inaba K."/>
        </authorList>
    </citation>
    <scope>NUCLEOTIDE SEQUENCE [LARGE SCALE GENOMIC DNA]</scope>
    <source>
        <strain evidence="1">wild type</strain>
    </source>
</reference>
<evidence type="ECO:0000313" key="2">
    <source>
        <dbReference type="Proteomes" id="UP000008144"/>
    </source>
</evidence>
<sequence>MKTWIYQHMGAQGRWRGWYMNYPLRRAFV</sequence>
<dbReference type="EMBL" id="EAAA01001225">
    <property type="status" value="NOT_ANNOTATED_CDS"/>
    <property type="molecule type" value="Genomic_DNA"/>
</dbReference>
<dbReference type="InParanoid" id="H2XSD7"/>